<gene>
    <name evidence="2" type="ORF">SG35_014780</name>
</gene>
<reference evidence="2 3" key="1">
    <citation type="journal article" date="2015" name="Genome Announc.">
        <title>Draft Genome Sequences of Marine Isolates of Thalassomonas viridans and Thalassomonas actiniarum.</title>
        <authorList>
            <person name="Olonade I."/>
            <person name="van Zyl L.J."/>
            <person name="Trindade M."/>
        </authorList>
    </citation>
    <scope>NUCLEOTIDE SEQUENCE [LARGE SCALE GENOMIC DNA]</scope>
    <source>
        <strain evidence="2 3">A5K-106</strain>
    </source>
</reference>
<dbReference type="KEGG" id="tact:SG35_014780"/>
<sequence length="176" mass="19534">MNKLTLAKQLSQVQENEVYFGPQGFVIASSESELENAQQGYSVDDEGLALSVEELGGWEPHWLVIAQDTELGDPYFVDVNDPQFPVYTGVYGEGVWESTQVASSLAAFLQCLSLLSKSGNQQGPQFVPDENSLTDPGQLAQLQQDIVVLCGCESFWALFFDCYLDWLSDEDDEFDL</sequence>
<dbReference type="AlphaFoldDB" id="A0AAE9YJ67"/>
<name>A0AAE9YJ67_9GAMM</name>
<feature type="domain" description="Knr4/Smi1-like" evidence="1">
    <location>
        <begin position="34"/>
        <end position="110"/>
    </location>
</feature>
<organism evidence="2 3">
    <name type="scientific">Thalassomonas actiniarum</name>
    <dbReference type="NCBI Taxonomy" id="485447"/>
    <lineage>
        <taxon>Bacteria</taxon>
        <taxon>Pseudomonadati</taxon>
        <taxon>Pseudomonadota</taxon>
        <taxon>Gammaproteobacteria</taxon>
        <taxon>Alteromonadales</taxon>
        <taxon>Colwelliaceae</taxon>
        <taxon>Thalassomonas</taxon>
    </lineage>
</organism>
<evidence type="ECO:0000313" key="3">
    <source>
        <dbReference type="Proteomes" id="UP000032568"/>
    </source>
</evidence>
<dbReference type="InterPro" id="IPR018958">
    <property type="entry name" value="Knr4/Smi1-like_dom"/>
</dbReference>
<protein>
    <submittedName>
        <fullName evidence="2">SMI1/KNR4 family protein</fullName>
    </submittedName>
</protein>
<dbReference type="EMBL" id="CP059735">
    <property type="protein sequence ID" value="WDD96646.1"/>
    <property type="molecule type" value="Genomic_DNA"/>
</dbReference>
<dbReference type="RefSeq" id="WP_053043261.1">
    <property type="nucleotide sequence ID" value="NZ_CP059735.1"/>
</dbReference>
<evidence type="ECO:0000313" key="2">
    <source>
        <dbReference type="EMBL" id="WDD96646.1"/>
    </source>
</evidence>
<accession>A0AAE9YJ67</accession>
<keyword evidence="3" id="KW-1185">Reference proteome</keyword>
<reference evidence="2 3" key="2">
    <citation type="journal article" date="2022" name="Mar. Drugs">
        <title>Bioassay-Guided Fractionation Leads to the Detection of Cholic Acid Generated by the Rare Thalassomonas sp.</title>
        <authorList>
            <person name="Pheiffer F."/>
            <person name="Schneider Y.K."/>
            <person name="Hansen E.H."/>
            <person name="Andersen J.H."/>
            <person name="Isaksson J."/>
            <person name="Busche T."/>
            <person name="R C."/>
            <person name="Kalinowski J."/>
            <person name="Zyl L.V."/>
            <person name="Trindade M."/>
        </authorList>
    </citation>
    <scope>NUCLEOTIDE SEQUENCE [LARGE SCALE GENOMIC DNA]</scope>
    <source>
        <strain evidence="2 3">A5K-106</strain>
    </source>
</reference>
<dbReference type="Pfam" id="PF09346">
    <property type="entry name" value="SMI1_KNR4"/>
    <property type="match status" value="1"/>
</dbReference>
<evidence type="ECO:0000259" key="1">
    <source>
        <dbReference type="Pfam" id="PF09346"/>
    </source>
</evidence>
<dbReference type="Proteomes" id="UP000032568">
    <property type="component" value="Chromosome"/>
</dbReference>
<proteinExistence type="predicted"/>